<accession>A0ABT0WQ74</accession>
<dbReference type="Proteomes" id="UP001202243">
    <property type="component" value="Unassembled WGS sequence"/>
</dbReference>
<comment type="caution">
    <text evidence="1">The sequence shown here is derived from an EMBL/GenBank/DDBJ whole genome shotgun (WGS) entry which is preliminary data.</text>
</comment>
<organism evidence="1 2">
    <name type="scientific">Janthinobacterium kumbetense</name>
    <dbReference type="NCBI Taxonomy" id="2950280"/>
    <lineage>
        <taxon>Bacteria</taxon>
        <taxon>Pseudomonadati</taxon>
        <taxon>Pseudomonadota</taxon>
        <taxon>Betaproteobacteria</taxon>
        <taxon>Burkholderiales</taxon>
        <taxon>Oxalobacteraceae</taxon>
        <taxon>Janthinobacterium</taxon>
    </lineage>
</organism>
<evidence type="ECO:0000313" key="1">
    <source>
        <dbReference type="EMBL" id="MCM2566137.1"/>
    </source>
</evidence>
<keyword evidence="2" id="KW-1185">Reference proteome</keyword>
<gene>
    <name evidence="1" type="ORF">NCG91_11070</name>
</gene>
<proteinExistence type="predicted"/>
<reference evidence="1 2" key="1">
    <citation type="submission" date="2022-06" db="EMBL/GenBank/DDBJ databases">
        <title>Janthinobacterium kumbetensis sp. nov., isolated from spring water in Turkey.</title>
        <authorList>
            <person name="Inan Bektas K."/>
            <person name="Belduz A.A."/>
            <person name="Canakci S."/>
            <person name="Nalcaoglu A."/>
            <person name="Ceylan E."/>
            <person name="Kati H."/>
        </authorList>
    </citation>
    <scope>NUCLEOTIDE SEQUENCE [LARGE SCALE GENOMIC DNA]</scope>
    <source>
        <strain evidence="1 2">GK</strain>
    </source>
</reference>
<dbReference type="EMBL" id="JAMQGR010000003">
    <property type="protein sequence ID" value="MCM2566137.1"/>
    <property type="molecule type" value="Genomic_DNA"/>
</dbReference>
<dbReference type="RefSeq" id="WP_143451385.1">
    <property type="nucleotide sequence ID" value="NZ_JAMQGR010000003.1"/>
</dbReference>
<evidence type="ECO:0000313" key="2">
    <source>
        <dbReference type="Proteomes" id="UP001202243"/>
    </source>
</evidence>
<protein>
    <submittedName>
        <fullName evidence="1">Uncharacterized protein</fullName>
    </submittedName>
</protein>
<name>A0ABT0WQ74_9BURK</name>
<sequence>MRILNIQELEAVAGAGSSDEGWWDLTEDERQRILADEAAAEAAQNRLPDYQAGAGGGAGDTGGGGYSDGSYYRDLWDMQF</sequence>